<evidence type="ECO:0000313" key="2">
    <source>
        <dbReference type="EMBL" id="OMP10343.1"/>
    </source>
</evidence>
<dbReference type="PANTHER" id="PTHR34145">
    <property type="entry name" value="OS02G0105600 PROTEIN"/>
    <property type="match status" value="1"/>
</dbReference>
<proteinExistence type="predicted"/>
<dbReference type="EMBL" id="AWUE01011904">
    <property type="protein sequence ID" value="OMP10343.1"/>
    <property type="molecule type" value="Genomic_DNA"/>
</dbReference>
<comment type="caution">
    <text evidence="2">The sequence shown here is derived from an EMBL/GenBank/DDBJ whole genome shotgun (WGS) entry which is preliminary data.</text>
</comment>
<dbReference type="InterPro" id="IPR053772">
    <property type="entry name" value="At1g61320/At1g61330-like"/>
</dbReference>
<sequence length="491" mass="56118">MKGKFESLRVSVPNYYRFWQCIDDMHMDMVMVGDERLNESGIGIGDKNGSYRWIGLAIEMVAEEVNLTYSADSTFSYDHGLFSFEILAGLLPSKLKHLRLQTFSIVPLAKVISGYSPFSFGNYDTPFSCEILSGLLPSKLKTFSLAPTAPKVIVIDDQPQPQPQPLVVHSLASLELDDVTLDQTALETILSTCVNLRTLVLRECYFRRDLSIAGPSMMSNLQILTPLYLEELQVVSLANLTYFEYRLEERQRAYPKPEISFSKYLKLVSDLRLDEQGYNNEYNPAVYPKPKISFSNVPKLEEMRLDLDLQRYNHTVDDMFITAHAPQLKMITTTTILDPKSEPQIPLSLAILCQLEQLELILDINYCNLLNMIPVLLACPLLQKFHLKHRNHVDKHGHTMPFVACSSKQYPFPNLKQVQIRTFYANCGNPFVFYLLENAVALERIIIDTTSCCHELCKLKHRFHEVLNQQIGAKVASPIAKLVYRNHSRKK</sequence>
<accession>A0A1R3KTC9</accession>
<dbReference type="Pfam" id="PF23622">
    <property type="entry name" value="LRR_At1g61320_AtMIF1"/>
    <property type="match status" value="2"/>
</dbReference>
<organism evidence="2 3">
    <name type="scientific">Corchorus olitorius</name>
    <dbReference type="NCBI Taxonomy" id="93759"/>
    <lineage>
        <taxon>Eukaryota</taxon>
        <taxon>Viridiplantae</taxon>
        <taxon>Streptophyta</taxon>
        <taxon>Embryophyta</taxon>
        <taxon>Tracheophyta</taxon>
        <taxon>Spermatophyta</taxon>
        <taxon>Magnoliopsida</taxon>
        <taxon>eudicotyledons</taxon>
        <taxon>Gunneridae</taxon>
        <taxon>Pentapetalae</taxon>
        <taxon>rosids</taxon>
        <taxon>malvids</taxon>
        <taxon>Malvales</taxon>
        <taxon>Malvaceae</taxon>
        <taxon>Grewioideae</taxon>
        <taxon>Apeibeae</taxon>
        <taxon>Corchorus</taxon>
    </lineage>
</organism>
<gene>
    <name evidence="2" type="ORF">COLO4_04588</name>
</gene>
<evidence type="ECO:0000313" key="3">
    <source>
        <dbReference type="Proteomes" id="UP000187203"/>
    </source>
</evidence>
<reference evidence="3" key="1">
    <citation type="submission" date="2013-09" db="EMBL/GenBank/DDBJ databases">
        <title>Corchorus olitorius genome sequencing.</title>
        <authorList>
            <person name="Alam M."/>
            <person name="Haque M.S."/>
            <person name="Islam M.S."/>
            <person name="Emdad E.M."/>
            <person name="Islam M.M."/>
            <person name="Ahmed B."/>
            <person name="Halim A."/>
            <person name="Hossen Q.M.M."/>
            <person name="Hossain M.Z."/>
            <person name="Ahmed R."/>
            <person name="Khan M.M."/>
            <person name="Islam R."/>
            <person name="Rashid M.M."/>
            <person name="Khan S.A."/>
            <person name="Rahman M.S."/>
            <person name="Alam M."/>
            <person name="Yahiya A.S."/>
            <person name="Khan M.S."/>
            <person name="Azam M.S."/>
            <person name="Haque T."/>
            <person name="Lashkar M.Z.H."/>
            <person name="Akhand A.I."/>
            <person name="Morshed G."/>
            <person name="Roy S."/>
            <person name="Uddin K.S."/>
            <person name="Rabeya T."/>
            <person name="Hossain A.S."/>
            <person name="Chowdhury A."/>
            <person name="Snigdha A.R."/>
            <person name="Mortoza M.S."/>
            <person name="Matin S.A."/>
            <person name="Hoque S.M.E."/>
            <person name="Islam M.K."/>
            <person name="Roy D.K."/>
            <person name="Haider R."/>
            <person name="Moosa M.M."/>
            <person name="Elias S.M."/>
            <person name="Hasan A.M."/>
            <person name="Jahan S."/>
            <person name="Shafiuddin M."/>
            <person name="Mahmood N."/>
            <person name="Shommy N.S."/>
        </authorList>
    </citation>
    <scope>NUCLEOTIDE SEQUENCE [LARGE SCALE GENOMIC DNA]</scope>
    <source>
        <strain evidence="3">cv. O-4</strain>
    </source>
</reference>
<dbReference type="InterPro" id="IPR032675">
    <property type="entry name" value="LRR_dom_sf"/>
</dbReference>
<dbReference type="OrthoDB" id="1152382at2759"/>
<keyword evidence="3" id="KW-1185">Reference proteome</keyword>
<feature type="domain" description="At1g61320/AtMIF1 LRR" evidence="1">
    <location>
        <begin position="331"/>
        <end position="457"/>
    </location>
</feature>
<dbReference type="PANTHER" id="PTHR34145:SF28">
    <property type="entry name" value="F-BOX DOMAIN-CONTAINING PROTEIN"/>
    <property type="match status" value="1"/>
</dbReference>
<feature type="domain" description="At1g61320/AtMIF1 LRR" evidence="1">
    <location>
        <begin position="166"/>
        <end position="248"/>
    </location>
</feature>
<name>A0A1R3KTC9_9ROSI</name>
<dbReference type="Gene3D" id="3.80.10.10">
    <property type="entry name" value="Ribonuclease Inhibitor"/>
    <property type="match status" value="1"/>
</dbReference>
<evidence type="ECO:0000259" key="1">
    <source>
        <dbReference type="Pfam" id="PF23622"/>
    </source>
</evidence>
<protein>
    <recommendedName>
        <fullName evidence="1">At1g61320/AtMIF1 LRR domain-containing protein</fullName>
    </recommendedName>
</protein>
<dbReference type="SUPFAM" id="SSF52047">
    <property type="entry name" value="RNI-like"/>
    <property type="match status" value="1"/>
</dbReference>
<dbReference type="Proteomes" id="UP000187203">
    <property type="component" value="Unassembled WGS sequence"/>
</dbReference>
<dbReference type="InterPro" id="IPR055357">
    <property type="entry name" value="LRR_At1g61320_AtMIF1"/>
</dbReference>
<dbReference type="AlphaFoldDB" id="A0A1R3KTC9"/>